<dbReference type="PANTHER" id="PTHR24422">
    <property type="entry name" value="CHEMOTAXIS PROTEIN METHYLTRANSFERASE"/>
    <property type="match status" value="1"/>
</dbReference>
<feature type="non-terminal residue" evidence="2">
    <location>
        <position position="163"/>
    </location>
</feature>
<dbReference type="InterPro" id="IPR035909">
    <property type="entry name" value="CheB_C"/>
</dbReference>
<dbReference type="InterPro" id="IPR000673">
    <property type="entry name" value="Sig_transdc_resp-reg_Me-estase"/>
</dbReference>
<organism evidence="2 3">
    <name type="scientific">Paraburkholderia steynii</name>
    <dbReference type="NCBI Taxonomy" id="1245441"/>
    <lineage>
        <taxon>Bacteria</taxon>
        <taxon>Pseudomonadati</taxon>
        <taxon>Pseudomonadota</taxon>
        <taxon>Betaproteobacteria</taxon>
        <taxon>Burkholderiales</taxon>
        <taxon>Burkholderiaceae</taxon>
        <taxon>Paraburkholderia</taxon>
    </lineage>
</organism>
<dbReference type="InterPro" id="IPR022641">
    <property type="entry name" value="CheR_N"/>
</dbReference>
<gene>
    <name evidence="2" type="ORF">BZM27_55005</name>
</gene>
<dbReference type="Pfam" id="PF03705">
    <property type="entry name" value="CheR_N"/>
    <property type="match status" value="1"/>
</dbReference>
<dbReference type="SUPFAM" id="SSF47757">
    <property type="entry name" value="Chemotaxis receptor methyltransferase CheR, N-terminal domain"/>
    <property type="match status" value="1"/>
</dbReference>
<dbReference type="Proteomes" id="UP000294200">
    <property type="component" value="Unassembled WGS sequence"/>
</dbReference>
<keyword evidence="3" id="KW-1185">Reference proteome</keyword>
<feature type="non-terminal residue" evidence="2">
    <location>
        <position position="1"/>
    </location>
</feature>
<dbReference type="PANTHER" id="PTHR24422:SF27">
    <property type="entry name" value="PROTEIN-GLUTAMATE O-METHYLTRANSFERASE"/>
    <property type="match status" value="1"/>
</dbReference>
<reference evidence="2 3" key="1">
    <citation type="submission" date="2017-02" db="EMBL/GenBank/DDBJ databases">
        <title>Paraburkholderia sophoroidis sp. nov. and Paraburkholderia steynii sp. nov. rhizobial symbionts of the fynbos legume Hypocalyptus sophoroides.</title>
        <authorList>
            <person name="Steenkamp E.T."/>
            <person name="Beukes C.W."/>
            <person name="Van Zyl E."/>
            <person name="Avontuur J."/>
            <person name="Chan W.Y."/>
            <person name="Hassen A."/>
            <person name="Palmer M."/>
            <person name="Mthombeni L."/>
            <person name="Phalane F."/>
            <person name="Sereme K."/>
            <person name="Venter S.N."/>
        </authorList>
    </citation>
    <scope>NUCLEOTIDE SEQUENCE [LARGE SCALE GENOMIC DNA]</scope>
    <source>
        <strain evidence="2 3">HC1.1ba</strain>
    </source>
</reference>
<dbReference type="GO" id="GO:0006935">
    <property type="term" value="P:chemotaxis"/>
    <property type="evidence" value="ECO:0007669"/>
    <property type="project" value="InterPro"/>
</dbReference>
<evidence type="ECO:0000313" key="2">
    <source>
        <dbReference type="EMBL" id="TCF99013.1"/>
    </source>
</evidence>
<dbReference type="Pfam" id="PF01339">
    <property type="entry name" value="CheB_methylest"/>
    <property type="match status" value="1"/>
</dbReference>
<dbReference type="SUPFAM" id="SSF52738">
    <property type="entry name" value="Methylesterase CheB, C-terminal domain"/>
    <property type="match status" value="1"/>
</dbReference>
<feature type="domain" description="CheR-type methyltransferase" evidence="1">
    <location>
        <begin position="85"/>
        <end position="163"/>
    </location>
</feature>
<dbReference type="GO" id="GO:0005737">
    <property type="term" value="C:cytoplasm"/>
    <property type="evidence" value="ECO:0007669"/>
    <property type="project" value="InterPro"/>
</dbReference>
<accession>A0A4R0WPF3</accession>
<proteinExistence type="predicted"/>
<dbReference type="GO" id="GO:0008984">
    <property type="term" value="F:protein-glutamate methylesterase activity"/>
    <property type="evidence" value="ECO:0007669"/>
    <property type="project" value="InterPro"/>
</dbReference>
<dbReference type="GO" id="GO:0008757">
    <property type="term" value="F:S-adenosylmethionine-dependent methyltransferase activity"/>
    <property type="evidence" value="ECO:0007669"/>
    <property type="project" value="InterPro"/>
</dbReference>
<name>A0A4R0WPF3_9BURK</name>
<dbReference type="PROSITE" id="PS50123">
    <property type="entry name" value="CHER"/>
    <property type="match status" value="1"/>
</dbReference>
<protein>
    <recommendedName>
        <fullName evidence="1">CheR-type methyltransferase domain-containing protein</fullName>
    </recommendedName>
</protein>
<evidence type="ECO:0000259" key="1">
    <source>
        <dbReference type="PROSITE" id="PS50123"/>
    </source>
</evidence>
<dbReference type="InterPro" id="IPR050903">
    <property type="entry name" value="Bact_Chemotaxis_MeTrfase"/>
</dbReference>
<comment type="caution">
    <text evidence="2">The sequence shown here is derived from an EMBL/GenBank/DDBJ whole genome shotgun (WGS) entry which is preliminary data.</text>
</comment>
<sequence length="163" mass="18261">SDGTVGIGRIKECGGITLAQTPDDAEYPEMPQSAIASGQIDIALPVVDLPQKLVELWANARVIKLPVADERPDRVLPAAEPDDTAEQALHDILTTLRTQTGHDFRHYKRATVLRRIERRLQVNAQPDLKAYRHYLGGHPDETRALLKDMLIGVTNFFRDREAF</sequence>
<dbReference type="InterPro" id="IPR000780">
    <property type="entry name" value="CheR_MeTrfase"/>
</dbReference>
<dbReference type="EMBL" id="MWML01001099">
    <property type="protein sequence ID" value="TCF99013.1"/>
    <property type="molecule type" value="Genomic_DNA"/>
</dbReference>
<dbReference type="Gene3D" id="3.40.50.180">
    <property type="entry name" value="Methylesterase CheB, C-terminal domain"/>
    <property type="match status" value="1"/>
</dbReference>
<evidence type="ECO:0000313" key="3">
    <source>
        <dbReference type="Proteomes" id="UP000294200"/>
    </source>
</evidence>
<dbReference type="GO" id="GO:0000156">
    <property type="term" value="F:phosphorelay response regulator activity"/>
    <property type="evidence" value="ECO:0007669"/>
    <property type="project" value="InterPro"/>
</dbReference>
<dbReference type="AlphaFoldDB" id="A0A4R0WPF3"/>